<dbReference type="AlphaFoldDB" id="A0ABD1SP07"/>
<protein>
    <submittedName>
        <fullName evidence="1">Uncharacterized protein</fullName>
    </submittedName>
</protein>
<gene>
    <name evidence="1" type="ORF">Fot_36299</name>
</gene>
<keyword evidence="2" id="KW-1185">Reference proteome</keyword>
<name>A0ABD1SP07_9LAMI</name>
<sequence>MEFNVRSFGEQALPSIPQSSNYSYFTEQALQAGYLGPPGNNFKSQGEMREAIMLELDKERISREIIATEIAKKRAVEEELKIGRQLAVERDQLAYMRRPEERIEMSLEKWLGMRAAAKRGIEGFETAQYHNRRY</sequence>
<evidence type="ECO:0000313" key="1">
    <source>
        <dbReference type="EMBL" id="KAL2502451.1"/>
    </source>
</evidence>
<reference evidence="2" key="1">
    <citation type="submission" date="2024-07" db="EMBL/GenBank/DDBJ databases">
        <title>Two chromosome-level genome assemblies of Korean endemic species Abeliophyllum distichum and Forsythia ovata (Oleaceae).</title>
        <authorList>
            <person name="Jang H."/>
        </authorList>
    </citation>
    <scope>NUCLEOTIDE SEQUENCE [LARGE SCALE GENOMIC DNA]</scope>
</reference>
<accession>A0ABD1SP07</accession>
<dbReference type="EMBL" id="JBFOLJ010000010">
    <property type="protein sequence ID" value="KAL2502451.1"/>
    <property type="molecule type" value="Genomic_DNA"/>
</dbReference>
<evidence type="ECO:0000313" key="2">
    <source>
        <dbReference type="Proteomes" id="UP001604277"/>
    </source>
</evidence>
<dbReference type="Proteomes" id="UP001604277">
    <property type="component" value="Unassembled WGS sequence"/>
</dbReference>
<comment type="caution">
    <text evidence="1">The sequence shown here is derived from an EMBL/GenBank/DDBJ whole genome shotgun (WGS) entry which is preliminary data.</text>
</comment>
<organism evidence="1 2">
    <name type="scientific">Forsythia ovata</name>
    <dbReference type="NCBI Taxonomy" id="205694"/>
    <lineage>
        <taxon>Eukaryota</taxon>
        <taxon>Viridiplantae</taxon>
        <taxon>Streptophyta</taxon>
        <taxon>Embryophyta</taxon>
        <taxon>Tracheophyta</taxon>
        <taxon>Spermatophyta</taxon>
        <taxon>Magnoliopsida</taxon>
        <taxon>eudicotyledons</taxon>
        <taxon>Gunneridae</taxon>
        <taxon>Pentapetalae</taxon>
        <taxon>asterids</taxon>
        <taxon>lamiids</taxon>
        <taxon>Lamiales</taxon>
        <taxon>Oleaceae</taxon>
        <taxon>Forsythieae</taxon>
        <taxon>Forsythia</taxon>
    </lineage>
</organism>
<proteinExistence type="predicted"/>